<sequence>MSDPSNQQTIDLEAIANEALAMADYLKQRNLVLANEVVRMRRYIEAQQAEKEEQELDGAAVAAAEEAHEARKAEGK</sequence>
<evidence type="ECO:0000313" key="2">
    <source>
        <dbReference type="EMBL" id="PRD42187.1"/>
    </source>
</evidence>
<keyword evidence="3" id="KW-1185">Reference proteome</keyword>
<evidence type="ECO:0000256" key="1">
    <source>
        <dbReference type="SAM" id="MobiDB-lite"/>
    </source>
</evidence>
<dbReference type="RefSeq" id="WP_105743151.1">
    <property type="nucleotide sequence ID" value="NZ_PVBR01000013.1"/>
</dbReference>
<dbReference type="Proteomes" id="UP000239434">
    <property type="component" value="Unassembled WGS sequence"/>
</dbReference>
<feature type="region of interest" description="Disordered" evidence="1">
    <location>
        <begin position="50"/>
        <end position="76"/>
    </location>
</feature>
<feature type="compositionally biased region" description="Basic and acidic residues" evidence="1">
    <location>
        <begin position="65"/>
        <end position="76"/>
    </location>
</feature>
<accession>A0A2S9INS9</accession>
<comment type="caution">
    <text evidence="2">The sequence shown here is derived from an EMBL/GenBank/DDBJ whole genome shotgun (WGS) entry which is preliminary data.</text>
</comment>
<protein>
    <submittedName>
        <fullName evidence="2">Uncharacterized protein</fullName>
    </submittedName>
</protein>
<name>A0A2S9INS9_9HYPH</name>
<organism evidence="2 3">
    <name type="scientific">Phyllobacterium phragmitis</name>
    <dbReference type="NCBI Taxonomy" id="2670329"/>
    <lineage>
        <taxon>Bacteria</taxon>
        <taxon>Pseudomonadati</taxon>
        <taxon>Pseudomonadota</taxon>
        <taxon>Alphaproteobacteria</taxon>
        <taxon>Hyphomicrobiales</taxon>
        <taxon>Phyllobacteriaceae</taxon>
        <taxon>Phyllobacterium</taxon>
    </lineage>
</organism>
<dbReference type="AlphaFoldDB" id="A0A2S9INS9"/>
<reference evidence="2 3" key="1">
    <citation type="submission" date="2018-02" db="EMBL/GenBank/DDBJ databases">
        <title>The draft genome of Phyllobacterium sp. 1N-3.</title>
        <authorList>
            <person name="Liu L."/>
            <person name="Li L."/>
            <person name="Zhang X."/>
            <person name="Wang T."/>
            <person name="Liang L."/>
        </authorList>
    </citation>
    <scope>NUCLEOTIDE SEQUENCE [LARGE SCALE GENOMIC DNA]</scope>
    <source>
        <strain evidence="2 3">1N-3</strain>
    </source>
</reference>
<evidence type="ECO:0000313" key="3">
    <source>
        <dbReference type="Proteomes" id="UP000239434"/>
    </source>
</evidence>
<gene>
    <name evidence="2" type="ORF">C5748_17125</name>
</gene>
<proteinExistence type="predicted"/>
<dbReference type="EMBL" id="PVBR01000013">
    <property type="protein sequence ID" value="PRD42187.1"/>
    <property type="molecule type" value="Genomic_DNA"/>
</dbReference>